<proteinExistence type="predicted"/>
<dbReference type="Proteomes" id="UP001284601">
    <property type="component" value="Unassembled WGS sequence"/>
</dbReference>
<accession>A0ABU4HZR1</accession>
<feature type="compositionally biased region" description="Low complexity" evidence="1">
    <location>
        <begin position="10"/>
        <end position="20"/>
    </location>
</feature>
<organism evidence="2 3">
    <name type="scientific">Conexibacter stalactiti</name>
    <dbReference type="NCBI Taxonomy" id="1940611"/>
    <lineage>
        <taxon>Bacteria</taxon>
        <taxon>Bacillati</taxon>
        <taxon>Actinomycetota</taxon>
        <taxon>Thermoleophilia</taxon>
        <taxon>Solirubrobacterales</taxon>
        <taxon>Conexibacteraceae</taxon>
        <taxon>Conexibacter</taxon>
    </lineage>
</organism>
<evidence type="ECO:0000313" key="2">
    <source>
        <dbReference type="EMBL" id="MDW5598821.1"/>
    </source>
</evidence>
<feature type="compositionally biased region" description="Gly residues" evidence="1">
    <location>
        <begin position="21"/>
        <end position="35"/>
    </location>
</feature>
<protein>
    <recommendedName>
        <fullName evidence="4">Serine/threonine protein kinase</fullName>
    </recommendedName>
</protein>
<reference evidence="3" key="1">
    <citation type="submission" date="2023-07" db="EMBL/GenBank/DDBJ databases">
        <title>Conexibacter stalactiti sp. nov., isolated from stalactites in a lava cave and emended description of the genus Conexibacter.</title>
        <authorList>
            <person name="Lee S.D."/>
        </authorList>
    </citation>
    <scope>NUCLEOTIDE SEQUENCE [LARGE SCALE GENOMIC DNA]</scope>
    <source>
        <strain evidence="3">KCTC 39840</strain>
    </source>
</reference>
<evidence type="ECO:0008006" key="4">
    <source>
        <dbReference type="Google" id="ProtNLM"/>
    </source>
</evidence>
<gene>
    <name evidence="2" type="ORF">R7226_30970</name>
</gene>
<comment type="caution">
    <text evidence="2">The sequence shown here is derived from an EMBL/GenBank/DDBJ whole genome shotgun (WGS) entry which is preliminary data.</text>
</comment>
<feature type="non-terminal residue" evidence="2">
    <location>
        <position position="1"/>
    </location>
</feature>
<evidence type="ECO:0000313" key="3">
    <source>
        <dbReference type="Proteomes" id="UP001284601"/>
    </source>
</evidence>
<sequence length="132" mass="13696">GTQPPAGTQSPRGGTARPPRGSGGGARKPPGGSGRGTARPRLALTASYPRLGGRVITLRLRLGTRSRVTVAVRRHGRVVSRGTARGVRAGARDVRVRLDRPLAPGGRYRVRVTASAGGRTVARALALEVAPR</sequence>
<keyword evidence="3" id="KW-1185">Reference proteome</keyword>
<dbReference type="EMBL" id="JAWSTH010000189">
    <property type="protein sequence ID" value="MDW5598821.1"/>
    <property type="molecule type" value="Genomic_DNA"/>
</dbReference>
<name>A0ABU4HZR1_9ACTN</name>
<evidence type="ECO:0000256" key="1">
    <source>
        <dbReference type="SAM" id="MobiDB-lite"/>
    </source>
</evidence>
<feature type="region of interest" description="Disordered" evidence="1">
    <location>
        <begin position="1"/>
        <end position="45"/>
    </location>
</feature>